<evidence type="ECO:0000259" key="2">
    <source>
        <dbReference type="Pfam" id="PF01408"/>
    </source>
</evidence>
<dbReference type="FunCoup" id="A0A5F8GRM2">
    <property type="interactions" value="169"/>
</dbReference>
<accession>A0A5F8GRM2</accession>
<organism evidence="4 5">
    <name type="scientific">Monodelphis domestica</name>
    <name type="common">Gray short-tailed opossum</name>
    <dbReference type="NCBI Taxonomy" id="13616"/>
    <lineage>
        <taxon>Eukaryota</taxon>
        <taxon>Metazoa</taxon>
        <taxon>Chordata</taxon>
        <taxon>Craniata</taxon>
        <taxon>Vertebrata</taxon>
        <taxon>Euteleostomi</taxon>
        <taxon>Mammalia</taxon>
        <taxon>Metatheria</taxon>
        <taxon>Didelphimorphia</taxon>
        <taxon>Didelphidae</taxon>
        <taxon>Monodelphis</taxon>
    </lineage>
</organism>
<dbReference type="GO" id="GO:0004074">
    <property type="term" value="F:biliverdin reductase [NAD(P)H] activity"/>
    <property type="evidence" value="ECO:0000318"/>
    <property type="project" value="GO_Central"/>
</dbReference>
<evidence type="ECO:0000259" key="3">
    <source>
        <dbReference type="Pfam" id="PF09166"/>
    </source>
</evidence>
<dbReference type="Pfam" id="PF09166">
    <property type="entry name" value="Biliv-reduc_cat"/>
    <property type="match status" value="1"/>
</dbReference>
<reference evidence="4" key="2">
    <citation type="submission" date="2025-08" db="UniProtKB">
        <authorList>
            <consortium name="Ensembl"/>
        </authorList>
    </citation>
    <scope>IDENTIFICATION</scope>
</reference>
<reference evidence="4 5" key="1">
    <citation type="journal article" date="2007" name="Nature">
        <title>Genome of the marsupial Monodelphis domestica reveals innovation in non-coding sequences.</title>
        <authorList>
            <person name="Mikkelsen T.S."/>
            <person name="Wakefield M.J."/>
            <person name="Aken B."/>
            <person name="Amemiya C.T."/>
            <person name="Chang J.L."/>
            <person name="Duke S."/>
            <person name="Garber M."/>
            <person name="Gentles A.J."/>
            <person name="Goodstadt L."/>
            <person name="Heger A."/>
            <person name="Jurka J."/>
            <person name="Kamal M."/>
            <person name="Mauceli E."/>
            <person name="Searle S.M."/>
            <person name="Sharpe T."/>
            <person name="Baker M.L."/>
            <person name="Batzer M.A."/>
            <person name="Benos P.V."/>
            <person name="Belov K."/>
            <person name="Clamp M."/>
            <person name="Cook A."/>
            <person name="Cuff J."/>
            <person name="Das R."/>
            <person name="Davidow L."/>
            <person name="Deakin J.E."/>
            <person name="Fazzari M.J."/>
            <person name="Glass J.L."/>
            <person name="Grabherr M."/>
            <person name="Greally J.M."/>
            <person name="Gu W."/>
            <person name="Hore T.A."/>
            <person name="Huttley G.A."/>
            <person name="Kleber M."/>
            <person name="Jirtle R.L."/>
            <person name="Koina E."/>
            <person name="Lee J.T."/>
            <person name="Mahony S."/>
            <person name="Marra M.A."/>
            <person name="Miller R.D."/>
            <person name="Nicholls R.D."/>
            <person name="Oda M."/>
            <person name="Papenfuss A.T."/>
            <person name="Parra Z.E."/>
            <person name="Pollock D.D."/>
            <person name="Ray D.A."/>
            <person name="Schein J.E."/>
            <person name="Speed T.P."/>
            <person name="Thompson K."/>
            <person name="VandeBerg J.L."/>
            <person name="Wade C.M."/>
            <person name="Walker J.A."/>
            <person name="Waters P.D."/>
            <person name="Webber C."/>
            <person name="Weidman J.R."/>
            <person name="Xie X."/>
            <person name="Zody M.C."/>
            <person name="Baldwin J."/>
            <person name="Abdouelleil A."/>
            <person name="Abdulkadir J."/>
            <person name="Abebe A."/>
            <person name="Abera B."/>
            <person name="Abreu J."/>
            <person name="Acer S.C."/>
            <person name="Aftuck L."/>
            <person name="Alexander A."/>
            <person name="An P."/>
            <person name="Anderson E."/>
            <person name="Anderson S."/>
            <person name="Arachi H."/>
            <person name="Azer M."/>
            <person name="Bachantsang P."/>
            <person name="Barry A."/>
            <person name="Bayul T."/>
            <person name="Berlin A."/>
            <person name="Bessette D."/>
            <person name="Bloom T."/>
            <person name="Bloom T."/>
            <person name="Boguslavskiy L."/>
            <person name="Bonnet C."/>
            <person name="Boukhgalter B."/>
            <person name="Bourzgui I."/>
            <person name="Brown A."/>
            <person name="Cahill P."/>
            <person name="Channer S."/>
            <person name="Cheshatsang Y."/>
            <person name="Chuda L."/>
            <person name="Citroen M."/>
            <person name="Collymore A."/>
            <person name="Cooke P."/>
            <person name="Costello M."/>
            <person name="D'Aco K."/>
            <person name="Daza R."/>
            <person name="De Haan G."/>
            <person name="DeGray S."/>
            <person name="DeMaso C."/>
            <person name="Dhargay N."/>
            <person name="Dooley K."/>
            <person name="Dooley E."/>
            <person name="Doricent M."/>
            <person name="Dorje P."/>
            <person name="Dorjee K."/>
            <person name="Dupes A."/>
            <person name="Elong R."/>
            <person name="Falk J."/>
            <person name="Farina A."/>
            <person name="Faro S."/>
            <person name="Ferguson D."/>
            <person name="Fisher S."/>
            <person name="Foley C.D."/>
            <person name="Franke A."/>
            <person name="Friedrich D."/>
            <person name="Gadbois L."/>
            <person name="Gearin G."/>
            <person name="Gearin C.R."/>
            <person name="Giannoukos G."/>
            <person name="Goode T."/>
            <person name="Graham J."/>
            <person name="Grandbois E."/>
            <person name="Grewal S."/>
            <person name="Gyaltsen K."/>
            <person name="Hafez N."/>
            <person name="Hagos B."/>
            <person name="Hall J."/>
            <person name="Henson C."/>
            <person name="Hollinger A."/>
            <person name="Honan T."/>
            <person name="Huard M.D."/>
            <person name="Hughes L."/>
            <person name="Hurhula B."/>
            <person name="Husby M.E."/>
            <person name="Kamat A."/>
            <person name="Kanga B."/>
            <person name="Kashin S."/>
            <person name="Khazanovich D."/>
            <person name="Kisner P."/>
            <person name="Lance K."/>
            <person name="Lara M."/>
            <person name="Lee W."/>
            <person name="Lennon N."/>
            <person name="Letendre F."/>
            <person name="LeVine R."/>
            <person name="Lipovsky A."/>
            <person name="Liu X."/>
            <person name="Liu J."/>
            <person name="Liu S."/>
            <person name="Lokyitsang T."/>
            <person name="Lokyitsang Y."/>
            <person name="Lubonja R."/>
            <person name="Lui A."/>
            <person name="MacDonald P."/>
            <person name="Magnisalis V."/>
            <person name="Maru K."/>
            <person name="Matthews C."/>
            <person name="McCusker W."/>
            <person name="McDonough S."/>
            <person name="Mehta T."/>
            <person name="Meldrim J."/>
            <person name="Meneus L."/>
            <person name="Mihai O."/>
            <person name="Mihalev A."/>
            <person name="Mihova T."/>
            <person name="Mittelman R."/>
            <person name="Mlenga V."/>
            <person name="Montmayeur A."/>
            <person name="Mulrain L."/>
            <person name="Navidi A."/>
            <person name="Naylor J."/>
            <person name="Negash T."/>
            <person name="Nguyen T."/>
            <person name="Nguyen N."/>
            <person name="Nicol R."/>
            <person name="Norbu C."/>
            <person name="Norbu N."/>
            <person name="Novod N."/>
            <person name="O'Neill B."/>
            <person name="Osman S."/>
            <person name="Markiewicz E."/>
            <person name="Oyono O.L."/>
            <person name="Patti C."/>
            <person name="Phunkhang P."/>
            <person name="Pierre F."/>
            <person name="Priest M."/>
            <person name="Raghuraman S."/>
            <person name="Rege F."/>
            <person name="Reyes R."/>
            <person name="Rise C."/>
            <person name="Rogov P."/>
            <person name="Ross K."/>
            <person name="Ryan E."/>
            <person name="Settipalli S."/>
            <person name="Shea T."/>
            <person name="Sherpa N."/>
            <person name="Shi L."/>
            <person name="Shih D."/>
            <person name="Sparrow T."/>
            <person name="Spaulding J."/>
            <person name="Stalker J."/>
            <person name="Stange-Thomann N."/>
            <person name="Stavropoulos S."/>
            <person name="Stone C."/>
            <person name="Strader C."/>
            <person name="Tesfaye S."/>
            <person name="Thomson T."/>
            <person name="Thoulutsang Y."/>
            <person name="Thoulutsang D."/>
            <person name="Topham K."/>
            <person name="Topping I."/>
            <person name="Tsamla T."/>
            <person name="Vassiliev H."/>
            <person name="Vo A."/>
            <person name="Wangchuk T."/>
            <person name="Wangdi T."/>
            <person name="Weiand M."/>
            <person name="Wilkinson J."/>
            <person name="Wilson A."/>
            <person name="Yadav S."/>
            <person name="Young G."/>
            <person name="Yu Q."/>
            <person name="Zembek L."/>
            <person name="Zhong D."/>
            <person name="Zimmer A."/>
            <person name="Zwirko Z."/>
            <person name="Jaffe D.B."/>
            <person name="Alvarez P."/>
            <person name="Brockman W."/>
            <person name="Butler J."/>
            <person name="Chin C."/>
            <person name="Gnerre S."/>
            <person name="MacCallum I."/>
            <person name="Graves J.A."/>
            <person name="Ponting C.P."/>
            <person name="Breen M."/>
            <person name="Samollow P.B."/>
            <person name="Lander E.S."/>
            <person name="Lindblad-Toh K."/>
        </authorList>
    </citation>
    <scope>NUCLEOTIDE SEQUENCE [LARGE SCALE GENOMIC DNA]</scope>
</reference>
<dbReference type="Gene3D" id="3.40.50.720">
    <property type="entry name" value="NAD(P)-binding Rossmann-like Domain"/>
    <property type="match status" value="1"/>
</dbReference>
<dbReference type="SUPFAM" id="SSF51735">
    <property type="entry name" value="NAD(P)-binding Rossmann-fold domains"/>
    <property type="match status" value="1"/>
</dbReference>
<dbReference type="InterPro" id="IPR051450">
    <property type="entry name" value="Gfo/Idh/MocA_Oxidoreductases"/>
</dbReference>
<dbReference type="InterPro" id="IPR036291">
    <property type="entry name" value="NAD(P)-bd_dom_sf"/>
</dbReference>
<dbReference type="InterPro" id="IPR000683">
    <property type="entry name" value="Gfo/Idh/MocA-like_OxRdtase_N"/>
</dbReference>
<evidence type="ECO:0000313" key="5">
    <source>
        <dbReference type="Proteomes" id="UP000002280"/>
    </source>
</evidence>
<dbReference type="OMA" id="IQVAFIC"/>
<feature type="domain" description="Biliverdin reductase catalytic" evidence="3">
    <location>
        <begin position="262"/>
        <end position="374"/>
    </location>
</feature>
<dbReference type="GO" id="GO:0000166">
    <property type="term" value="F:nucleotide binding"/>
    <property type="evidence" value="ECO:0007669"/>
    <property type="project" value="InterPro"/>
</dbReference>
<feature type="region of interest" description="Disordered" evidence="1">
    <location>
        <begin position="79"/>
        <end position="99"/>
    </location>
</feature>
<dbReference type="Proteomes" id="UP000002280">
    <property type="component" value="Chromosome 6"/>
</dbReference>
<evidence type="ECO:0000256" key="1">
    <source>
        <dbReference type="SAM" id="MobiDB-lite"/>
    </source>
</evidence>
<dbReference type="PANTHER" id="PTHR43377:SF1">
    <property type="entry name" value="BILIVERDIN REDUCTASE A"/>
    <property type="match status" value="1"/>
</dbReference>
<dbReference type="SUPFAM" id="SSF55347">
    <property type="entry name" value="Glyceraldehyde-3-phosphate dehydrogenase-like, C-terminal domain"/>
    <property type="match status" value="1"/>
</dbReference>
<dbReference type="Pfam" id="PF01408">
    <property type="entry name" value="GFO_IDH_MocA"/>
    <property type="match status" value="1"/>
</dbReference>
<dbReference type="GO" id="GO:0008270">
    <property type="term" value="F:zinc ion binding"/>
    <property type="evidence" value="ECO:0007669"/>
    <property type="project" value="InterPro"/>
</dbReference>
<dbReference type="GeneTree" id="ENSGT00390000011072"/>
<evidence type="ECO:0008006" key="6">
    <source>
        <dbReference type="Google" id="ProtNLM"/>
    </source>
</evidence>
<dbReference type="Gene3D" id="3.30.360.10">
    <property type="entry name" value="Dihydrodipicolinate Reductase, domain 2"/>
    <property type="match status" value="1"/>
</dbReference>
<name>A0A5F8GRM2_MONDO</name>
<keyword evidence="5" id="KW-1185">Reference proteome</keyword>
<sequence length="423" mass="48250">MDKGLGLFCRAATPHPKSPRAKTLGRLLHPRGAEHQMPARPTAGPQPEPLLFDLAKPTRRSASPSKELCGHRPLRAEPWLSPPRVLHQPQSTGRTGRGRMGAEAARYRLSAARCWFWSENETRRIRERRTWRKPERMFGVVVVGVGRAGSVRIRDLQTPPPPADPLKLIGFVSRRELGNINEAKQISLQDALSSTEVDVAYICNENISHEEYIRQFLRAGKHVLVEYPMALSLASAQELWKIAEEKGKILHEEHIELLMEEFAFLKNEVAGKELMEGTLHFTGGPLDKGKFGFIAFSAISRLSWLVSLFGELSFISATMEERKEDQYQKMTVHLETVDKRRPLTWIEERGPELKREHHVNFLFESGRLESLPPPAQGNKNIFLRDQHIFVKKLLGQMSTEDLAKEKKRILHCLEIADEIQKYC</sequence>
<dbReference type="InterPro" id="IPR015249">
    <property type="entry name" value="Biliverdin_Rdtase_cat"/>
</dbReference>
<dbReference type="Bgee" id="ENSMODG00000008902">
    <property type="expression patterns" value="Expressed in lung and 20 other cell types or tissues"/>
</dbReference>
<dbReference type="GO" id="GO:0042167">
    <property type="term" value="P:heme catabolic process"/>
    <property type="evidence" value="ECO:0007669"/>
    <property type="project" value="InterPro"/>
</dbReference>
<proteinExistence type="predicted"/>
<dbReference type="InParanoid" id="A0A5F8GRM2"/>
<protein>
    <recommendedName>
        <fullName evidence="6">Biliverdin reductase A</fullName>
    </recommendedName>
</protein>
<feature type="region of interest" description="Disordered" evidence="1">
    <location>
        <begin position="1"/>
        <end position="23"/>
    </location>
</feature>
<evidence type="ECO:0000313" key="4">
    <source>
        <dbReference type="Ensembl" id="ENSMODP00000050092.1"/>
    </source>
</evidence>
<reference evidence="4" key="3">
    <citation type="submission" date="2025-09" db="UniProtKB">
        <authorList>
            <consortium name="Ensembl"/>
        </authorList>
    </citation>
    <scope>IDENTIFICATION</scope>
</reference>
<dbReference type="Ensembl" id="ENSMODT00000065331.1">
    <property type="protein sequence ID" value="ENSMODP00000050092.1"/>
    <property type="gene ID" value="ENSMODG00000008902.4"/>
</dbReference>
<dbReference type="STRING" id="13616.ENSMODP00000050092"/>
<dbReference type="PANTHER" id="PTHR43377">
    <property type="entry name" value="BILIVERDIN REDUCTASE A"/>
    <property type="match status" value="1"/>
</dbReference>
<feature type="domain" description="Gfo/Idh/MocA-like oxidoreductase N-terminal" evidence="2">
    <location>
        <begin position="138"/>
        <end position="254"/>
    </location>
</feature>
<dbReference type="AlphaFoldDB" id="A0A5F8GRM2"/>